<gene>
    <name evidence="1" type="ORF">HNQ88_001853</name>
</gene>
<reference evidence="1" key="1">
    <citation type="submission" date="2023-07" db="EMBL/GenBank/DDBJ databases">
        <title>Genomic Encyclopedia of Type Strains, Phase IV (KMG-IV): sequencing the most valuable type-strain genomes for metagenomic binning, comparative biology and taxonomic classification.</title>
        <authorList>
            <person name="Goeker M."/>
        </authorList>
    </citation>
    <scope>NUCLEOTIDE SEQUENCE</scope>
    <source>
        <strain evidence="1">DSM 26174</strain>
    </source>
</reference>
<dbReference type="EMBL" id="JAVDQD010000002">
    <property type="protein sequence ID" value="MDR6238816.1"/>
    <property type="molecule type" value="Genomic_DNA"/>
</dbReference>
<comment type="caution">
    <text evidence="1">The sequence shown here is derived from an EMBL/GenBank/DDBJ whole genome shotgun (WGS) entry which is preliminary data.</text>
</comment>
<proteinExistence type="predicted"/>
<keyword evidence="2" id="KW-1185">Reference proteome</keyword>
<sequence length="171" mass="19915">MKNEDLHKNILIKKGDFFIKNGQQNFQIGQVLQGVLRGFALNNDSEEITTHFFIEKDLVSGNYVPNIPSTMNIQALEDCKLSVANYKDVFSLVNTDSELTRIILANFQKLNQQNHSRIEMLISGDALEKYKWFLTEYPRLLNRIPHYYIASFLGMTPTQLSRTRKTFYQQM</sequence>
<dbReference type="InterPro" id="IPR018490">
    <property type="entry name" value="cNMP-bd_dom_sf"/>
</dbReference>
<dbReference type="SUPFAM" id="SSF51206">
    <property type="entry name" value="cAMP-binding domain-like"/>
    <property type="match status" value="1"/>
</dbReference>
<evidence type="ECO:0000313" key="1">
    <source>
        <dbReference type="EMBL" id="MDR6238816.1"/>
    </source>
</evidence>
<organism evidence="1 2">
    <name type="scientific">Aureibacter tunicatorum</name>
    <dbReference type="NCBI Taxonomy" id="866807"/>
    <lineage>
        <taxon>Bacteria</taxon>
        <taxon>Pseudomonadati</taxon>
        <taxon>Bacteroidota</taxon>
        <taxon>Cytophagia</taxon>
        <taxon>Cytophagales</taxon>
        <taxon>Persicobacteraceae</taxon>
        <taxon>Aureibacter</taxon>
    </lineage>
</organism>
<dbReference type="Proteomes" id="UP001185092">
    <property type="component" value="Unassembled WGS sequence"/>
</dbReference>
<evidence type="ECO:0000313" key="2">
    <source>
        <dbReference type="Proteomes" id="UP001185092"/>
    </source>
</evidence>
<dbReference type="RefSeq" id="WP_309938320.1">
    <property type="nucleotide sequence ID" value="NZ_AP025305.1"/>
</dbReference>
<dbReference type="Gene3D" id="2.60.120.10">
    <property type="entry name" value="Jelly Rolls"/>
    <property type="match status" value="1"/>
</dbReference>
<accession>A0AAE3XN53</accession>
<protein>
    <submittedName>
        <fullName evidence="1">CRP-like cAMP-binding protein</fullName>
    </submittedName>
</protein>
<dbReference type="InterPro" id="IPR014710">
    <property type="entry name" value="RmlC-like_jellyroll"/>
</dbReference>
<name>A0AAE3XN53_9BACT</name>
<dbReference type="AlphaFoldDB" id="A0AAE3XN53"/>